<evidence type="ECO:0000313" key="26">
    <source>
        <dbReference type="Proteomes" id="UP001418222"/>
    </source>
</evidence>
<dbReference type="PANTHER" id="PTHR13301">
    <property type="entry name" value="X-BOX TRANSCRIPTION FACTOR-RELATED"/>
    <property type="match status" value="1"/>
</dbReference>
<keyword evidence="12 23" id="KW-0135">Cellulose biosynthesis</keyword>
<comment type="catalytic activity">
    <reaction evidence="18 23">
        <text>[(1-&gt;4)-beta-D-glucosyl](n) + UDP-alpha-D-glucose = [(1-&gt;4)-beta-D-glucosyl](n+1) + UDP + H(+)</text>
        <dbReference type="Rhea" id="RHEA:19929"/>
        <dbReference type="Rhea" id="RHEA-COMP:10033"/>
        <dbReference type="Rhea" id="RHEA-COMP:10034"/>
        <dbReference type="ChEBI" id="CHEBI:15378"/>
        <dbReference type="ChEBI" id="CHEBI:18246"/>
        <dbReference type="ChEBI" id="CHEBI:58223"/>
        <dbReference type="ChEBI" id="CHEBI:58885"/>
        <dbReference type="EC" id="2.4.1.12"/>
    </reaction>
</comment>
<feature type="transmembrane region" description="Helical" evidence="23">
    <location>
        <begin position="753"/>
        <end position="775"/>
    </location>
</feature>
<evidence type="ECO:0000313" key="25">
    <source>
        <dbReference type="EMBL" id="KAK8952163.1"/>
    </source>
</evidence>
<evidence type="ECO:0000256" key="10">
    <source>
        <dbReference type="ARBA" id="ARBA00022771"/>
    </source>
</evidence>
<gene>
    <name evidence="25" type="primary">CESA9</name>
    <name evidence="25" type="ORF">KSP39_PZI004109</name>
</gene>
<keyword evidence="15 23" id="KW-0472">Membrane</keyword>
<evidence type="ECO:0000256" key="18">
    <source>
        <dbReference type="ARBA" id="ARBA00048682"/>
    </source>
</evidence>
<feature type="transmembrane region" description="Helical" evidence="23">
    <location>
        <begin position="837"/>
        <end position="855"/>
    </location>
</feature>
<keyword evidence="6 23" id="KW-0328">Glycosyltransferase</keyword>
<evidence type="ECO:0000259" key="24">
    <source>
        <dbReference type="PROSITE" id="PS50089"/>
    </source>
</evidence>
<organism evidence="25 26">
    <name type="scientific">Platanthera zijinensis</name>
    <dbReference type="NCBI Taxonomy" id="2320716"/>
    <lineage>
        <taxon>Eukaryota</taxon>
        <taxon>Viridiplantae</taxon>
        <taxon>Streptophyta</taxon>
        <taxon>Embryophyta</taxon>
        <taxon>Tracheophyta</taxon>
        <taxon>Spermatophyta</taxon>
        <taxon>Magnoliopsida</taxon>
        <taxon>Liliopsida</taxon>
        <taxon>Asparagales</taxon>
        <taxon>Orchidaceae</taxon>
        <taxon>Orchidoideae</taxon>
        <taxon>Orchideae</taxon>
        <taxon>Orchidinae</taxon>
        <taxon>Platanthera</taxon>
    </lineage>
</organism>
<keyword evidence="11 23" id="KW-0862">Zinc</keyword>
<dbReference type="CDD" id="cd16617">
    <property type="entry name" value="mRING-HC-C4C4_CesA"/>
    <property type="match status" value="1"/>
</dbReference>
<evidence type="ECO:0000256" key="20">
    <source>
        <dbReference type="PIRSR" id="PIRSR605150-2"/>
    </source>
</evidence>
<dbReference type="InterPro" id="IPR027934">
    <property type="entry name" value="CES_Znf_RING"/>
</dbReference>
<dbReference type="InterPro" id="IPR013083">
    <property type="entry name" value="Znf_RING/FYVE/PHD"/>
</dbReference>
<evidence type="ECO:0000256" key="8">
    <source>
        <dbReference type="ARBA" id="ARBA00022692"/>
    </source>
</evidence>
<dbReference type="AlphaFoldDB" id="A0AAP0BW48"/>
<dbReference type="EC" id="2.4.1.12" evidence="23"/>
<dbReference type="Pfam" id="PF03552">
    <property type="entry name" value="Cellulose_synt"/>
    <property type="match status" value="1"/>
</dbReference>
<evidence type="ECO:0000256" key="23">
    <source>
        <dbReference type="RuleBase" id="RU361116"/>
    </source>
</evidence>
<dbReference type="EMBL" id="JBBWWQ010000003">
    <property type="protein sequence ID" value="KAK8952163.1"/>
    <property type="molecule type" value="Genomic_DNA"/>
</dbReference>
<dbReference type="GO" id="GO:0009834">
    <property type="term" value="P:plant-type secondary cell wall biogenesis"/>
    <property type="evidence" value="ECO:0007669"/>
    <property type="project" value="UniProtKB-ARBA"/>
</dbReference>
<evidence type="ECO:0000256" key="12">
    <source>
        <dbReference type="ARBA" id="ARBA00022916"/>
    </source>
</evidence>
<evidence type="ECO:0000256" key="3">
    <source>
        <dbReference type="ARBA" id="ARBA00004768"/>
    </source>
</evidence>
<evidence type="ECO:0000256" key="22">
    <source>
        <dbReference type="PROSITE-ProRule" id="PRU00175"/>
    </source>
</evidence>
<feature type="transmembrane region" description="Helical" evidence="23">
    <location>
        <begin position="796"/>
        <end position="817"/>
    </location>
</feature>
<evidence type="ECO:0000256" key="7">
    <source>
        <dbReference type="ARBA" id="ARBA00022679"/>
    </source>
</evidence>
<keyword evidence="16" id="KW-0464">Manganese</keyword>
<dbReference type="FunFam" id="3.30.40.10:FF:000031">
    <property type="entry name" value="Cellulose synthase"/>
    <property type="match status" value="1"/>
</dbReference>
<feature type="transmembrane region" description="Helical" evidence="23">
    <location>
        <begin position="703"/>
        <end position="733"/>
    </location>
</feature>
<evidence type="ECO:0000256" key="2">
    <source>
        <dbReference type="ARBA" id="ARBA00004651"/>
    </source>
</evidence>
<comment type="subcellular location">
    <subcellularLocation>
        <location evidence="2 23">Cell membrane</location>
        <topology evidence="2 23">Multi-pass membrane protein</topology>
    </subcellularLocation>
</comment>
<dbReference type="InterPro" id="IPR001841">
    <property type="entry name" value="Znf_RING"/>
</dbReference>
<feature type="active site" evidence="19">
    <location>
        <position position="267"/>
    </location>
</feature>
<evidence type="ECO:0000256" key="1">
    <source>
        <dbReference type="ARBA" id="ARBA00001936"/>
    </source>
</evidence>
<feature type="binding site" evidence="20">
    <location>
        <position position="237"/>
    </location>
    <ligand>
        <name>UDP-alpha-D-glucose</name>
        <dbReference type="ChEBI" id="CHEBI:58885"/>
    </ligand>
</feature>
<dbReference type="GO" id="GO:0071555">
    <property type="term" value="P:cell wall organization"/>
    <property type="evidence" value="ECO:0007669"/>
    <property type="project" value="UniProtKB-KW"/>
</dbReference>
<evidence type="ECO:0000256" key="21">
    <source>
        <dbReference type="PIRSR" id="PIRSR605150-3"/>
    </source>
</evidence>
<keyword evidence="9 23" id="KW-0479">Metal-binding</keyword>
<dbReference type="SUPFAM" id="SSF57850">
    <property type="entry name" value="RING/U-box"/>
    <property type="match status" value="1"/>
</dbReference>
<feature type="transmembrane region" description="Helical" evidence="23">
    <location>
        <begin position="867"/>
        <end position="887"/>
    </location>
</feature>
<feature type="transmembrane region" description="Helical" evidence="23">
    <location>
        <begin position="172"/>
        <end position="192"/>
    </location>
</feature>
<evidence type="ECO:0000256" key="19">
    <source>
        <dbReference type="PIRSR" id="PIRSR605150-1"/>
    </source>
</evidence>
<accession>A0AAP0BW48</accession>
<evidence type="ECO:0000256" key="14">
    <source>
        <dbReference type="ARBA" id="ARBA00023054"/>
    </source>
</evidence>
<evidence type="ECO:0000256" key="13">
    <source>
        <dbReference type="ARBA" id="ARBA00022989"/>
    </source>
</evidence>
<keyword evidence="8 23" id="KW-0812">Transmembrane</keyword>
<comment type="similarity">
    <text evidence="4 23">Belongs to the glycosyltransferase 2 family. Plant cellulose synthase subfamily.</text>
</comment>
<keyword evidence="5 23" id="KW-1003">Cell membrane</keyword>
<evidence type="ECO:0000256" key="9">
    <source>
        <dbReference type="ARBA" id="ARBA00022723"/>
    </source>
</evidence>
<keyword evidence="13 23" id="KW-1133">Transmembrane helix</keyword>
<evidence type="ECO:0000256" key="17">
    <source>
        <dbReference type="ARBA" id="ARBA00023316"/>
    </source>
</evidence>
<sequence>MEASAGLVAGSHNRNELVLIRGHEEFQPKPTRVLNKQVCEICGDEVGLTVDGDLFVACNECGFPVCRPCYEYERREGSQLCPQCKTRYKRIKGSPRVEGDDDEEDIDDLEHEFNIEDEQNTGQNQDEARQPLSRKVAIASSKINPYRMVIVLRLVVLAFFLHYRILHPVYDAIGLWLTSVICEIWFAISWILDQFPKWYPIDRETYLDRLSLRYEIEGETSMLSPVDIFVSTVDPLKEPPLVTANTVLSILAVDYPVDKVSCYVSDDGASMLTFEALSEAAEFARKWVPFCKKFNIEPRAPEMYFYLKVDYIKDKVQPTFVKERRAMKREYEEFKIRVNALVAKAMKVPPEGWIMQDGTPWPGNNTRDHPGMMQVFLGHNGGSDVDGNELPRLVYVSREKRPGFQHHKKAGAMNSLIRVSAVLTNAPFMLNLDCDHYINNSKAIREAMCFLMDPRIGRKVCYVQFPQRFDGIDRNDRYANRNTVFFDINMKGLDGIQGPVYVGTGCVFRRQALYGYNPEDKEMLMSQLNFDKRFGQSGAFVTSTSMEYGGVPPSSSPGTLLKEAIHVISCGYEDKTEWGTELGWIYGSITEDILTGFKMHCRGWKSVYCMPKRPAFKGTAPVNLSDRLNQVLRWALGSVEIFFSRHSPVWYGYKNGRLKWLERFAYINTTVYPFTSIPLLAYCTLPAVCLLTGKFIMPSMNDLTVVSICIMMQISTMASLFFIALFISIFTTGILELRWSGVSIEEWWRNEQFWVIGGVSSHLFAVVQGLLKVLAGIDTNFTVTSKASDDEDFGELYAFKWTTLLIPPTTILIVNIIGVVAGISDAINNGYQSWGPLFGKLFFSFWVIVHLYPFLKGLMGRQNRTPTVVVIWSVLLASIFSLLWVRIDPFVVKAKGPDVKQCGINC</sequence>
<evidence type="ECO:0000256" key="4">
    <source>
        <dbReference type="ARBA" id="ARBA00007548"/>
    </source>
</evidence>
<dbReference type="PROSITE" id="PS50089">
    <property type="entry name" value="ZF_RING_2"/>
    <property type="match status" value="1"/>
</dbReference>
<dbReference type="InterPro" id="IPR029044">
    <property type="entry name" value="Nucleotide-diphossugar_trans"/>
</dbReference>
<feature type="transmembrane region" description="Helical" evidence="23">
    <location>
        <begin position="148"/>
        <end position="166"/>
    </location>
</feature>
<feature type="binding site" evidence="20">
    <location>
        <position position="238"/>
    </location>
    <ligand>
        <name>UDP-alpha-D-glucose</name>
        <dbReference type="ChEBI" id="CHEBI:58885"/>
    </ligand>
</feature>
<dbReference type="GO" id="GO:0016760">
    <property type="term" value="F:cellulose synthase (UDP-forming) activity"/>
    <property type="evidence" value="ECO:0007669"/>
    <property type="project" value="UniProtKB-EC"/>
</dbReference>
<comment type="caution">
    <text evidence="25">The sequence shown here is derived from an EMBL/GenBank/DDBJ whole genome shotgun (WGS) entry which is preliminary data.</text>
</comment>
<dbReference type="Pfam" id="PF14569">
    <property type="entry name" value="zf-UDP"/>
    <property type="match status" value="1"/>
</dbReference>
<dbReference type="SUPFAM" id="SSF53448">
    <property type="entry name" value="Nucleotide-diphospho-sugar transferases"/>
    <property type="match status" value="1"/>
</dbReference>
<name>A0AAP0BW48_9ASPA</name>
<evidence type="ECO:0000256" key="16">
    <source>
        <dbReference type="ARBA" id="ARBA00023211"/>
    </source>
</evidence>
<comment type="cofactor">
    <cofactor evidence="1">
        <name>Mn(2+)</name>
        <dbReference type="ChEBI" id="CHEBI:29035"/>
    </cofactor>
</comment>
<keyword evidence="14" id="KW-0175">Coiled coil</keyword>
<feature type="binding site" evidence="20">
    <location>
        <position position="267"/>
    </location>
    <ligand>
        <name>UDP-alpha-D-glucose</name>
        <dbReference type="ChEBI" id="CHEBI:58885"/>
    </ligand>
</feature>
<dbReference type="FunFam" id="3.90.550.10:FF:000009">
    <property type="entry name" value="Cellulose synthase"/>
    <property type="match status" value="1"/>
</dbReference>
<feature type="domain" description="RING-type" evidence="24">
    <location>
        <begin position="39"/>
        <end position="85"/>
    </location>
</feature>
<comment type="pathway">
    <text evidence="3 23">Glycan metabolism; plant cellulose biosynthesis.</text>
</comment>
<keyword evidence="10 22" id="KW-0863">Zinc-finger</keyword>
<feature type="binding site" evidence="20">
    <location>
        <position position="231"/>
    </location>
    <ligand>
        <name>UDP-alpha-D-glucose</name>
        <dbReference type="ChEBI" id="CHEBI:58885"/>
    </ligand>
</feature>
<dbReference type="Gene3D" id="3.90.550.10">
    <property type="entry name" value="Spore Coat Polysaccharide Biosynthesis Protein SpsA, Chain A"/>
    <property type="match status" value="1"/>
</dbReference>
<feature type="binding site" evidence="21">
    <location>
        <position position="409"/>
    </location>
    <ligand>
        <name>Mn(2+)</name>
        <dbReference type="ChEBI" id="CHEBI:29035"/>
    </ligand>
</feature>
<evidence type="ECO:0000256" key="15">
    <source>
        <dbReference type="ARBA" id="ARBA00023136"/>
    </source>
</evidence>
<evidence type="ECO:0000256" key="11">
    <source>
        <dbReference type="ARBA" id="ARBA00022833"/>
    </source>
</evidence>
<dbReference type="InterPro" id="IPR005150">
    <property type="entry name" value="Cellulose_synth"/>
</dbReference>
<protein>
    <recommendedName>
        <fullName evidence="23">Cellulose synthase</fullName>
        <ecNumber evidence="23">2.4.1.12</ecNumber>
    </recommendedName>
</protein>
<dbReference type="Proteomes" id="UP001418222">
    <property type="component" value="Unassembled WGS sequence"/>
</dbReference>
<dbReference type="GO" id="GO:0008270">
    <property type="term" value="F:zinc ion binding"/>
    <property type="evidence" value="ECO:0007669"/>
    <property type="project" value="UniProtKB-KW"/>
</dbReference>
<dbReference type="GO" id="GO:0030244">
    <property type="term" value="P:cellulose biosynthetic process"/>
    <property type="evidence" value="ECO:0007669"/>
    <property type="project" value="UniProtKB-KW"/>
</dbReference>
<evidence type="ECO:0000256" key="6">
    <source>
        <dbReference type="ARBA" id="ARBA00022676"/>
    </source>
</evidence>
<evidence type="ECO:0000256" key="5">
    <source>
        <dbReference type="ARBA" id="ARBA00022475"/>
    </source>
</evidence>
<dbReference type="Gene3D" id="3.30.40.10">
    <property type="entry name" value="Zinc/RING finger domain, C3HC4 (zinc finger)"/>
    <property type="match status" value="1"/>
</dbReference>
<proteinExistence type="inferred from homology"/>
<feature type="transmembrane region" description="Helical" evidence="23">
    <location>
        <begin position="671"/>
        <end position="691"/>
    </location>
</feature>
<keyword evidence="17 23" id="KW-0961">Cell wall biogenesis/degradation</keyword>
<feature type="active site" evidence="19">
    <location>
        <position position="592"/>
    </location>
</feature>
<comment type="cofactor">
    <cofactor evidence="23">
        <name>Zn(2+)</name>
        <dbReference type="ChEBI" id="CHEBI:29105"/>
    </cofactor>
    <text evidence="23">Binds 2 Zn(2+) ions per subunit.</text>
</comment>
<feature type="binding site" evidence="20">
    <location>
        <position position="408"/>
    </location>
    <ligand>
        <name>UDP-alpha-D-glucose</name>
        <dbReference type="ChEBI" id="CHEBI:58885"/>
    </ligand>
</feature>
<reference evidence="25 26" key="1">
    <citation type="journal article" date="2022" name="Nat. Plants">
        <title>Genomes of leafy and leafless Platanthera orchids illuminate the evolution of mycoheterotrophy.</title>
        <authorList>
            <person name="Li M.H."/>
            <person name="Liu K.W."/>
            <person name="Li Z."/>
            <person name="Lu H.C."/>
            <person name="Ye Q.L."/>
            <person name="Zhang D."/>
            <person name="Wang J.Y."/>
            <person name="Li Y.F."/>
            <person name="Zhong Z.M."/>
            <person name="Liu X."/>
            <person name="Yu X."/>
            <person name="Liu D.K."/>
            <person name="Tu X.D."/>
            <person name="Liu B."/>
            <person name="Hao Y."/>
            <person name="Liao X.Y."/>
            <person name="Jiang Y.T."/>
            <person name="Sun W.H."/>
            <person name="Chen J."/>
            <person name="Chen Y.Q."/>
            <person name="Ai Y."/>
            <person name="Zhai J.W."/>
            <person name="Wu S.S."/>
            <person name="Zhou Z."/>
            <person name="Hsiao Y.Y."/>
            <person name="Wu W.L."/>
            <person name="Chen Y.Y."/>
            <person name="Lin Y.F."/>
            <person name="Hsu J.L."/>
            <person name="Li C.Y."/>
            <person name="Wang Z.W."/>
            <person name="Zhao X."/>
            <person name="Zhong W.Y."/>
            <person name="Ma X.K."/>
            <person name="Ma L."/>
            <person name="Huang J."/>
            <person name="Chen G.Z."/>
            <person name="Huang M.Z."/>
            <person name="Huang L."/>
            <person name="Peng D.H."/>
            <person name="Luo Y.B."/>
            <person name="Zou S.Q."/>
            <person name="Chen S.P."/>
            <person name="Lan S."/>
            <person name="Tsai W.C."/>
            <person name="Van de Peer Y."/>
            <person name="Liu Z.J."/>
        </authorList>
    </citation>
    <scope>NUCLEOTIDE SEQUENCE [LARGE SCALE GENOMIC DNA]</scope>
    <source>
        <strain evidence="25">Lor287</strain>
    </source>
</reference>
<feature type="binding site" evidence="21">
    <location>
        <position position="433"/>
    </location>
    <ligand>
        <name>Mn(2+)</name>
        <dbReference type="ChEBI" id="CHEBI:29035"/>
    </ligand>
</feature>
<keyword evidence="26" id="KW-1185">Reference proteome</keyword>
<keyword evidence="7 23" id="KW-0808">Transferase</keyword>
<dbReference type="GO" id="GO:0005886">
    <property type="term" value="C:plasma membrane"/>
    <property type="evidence" value="ECO:0007669"/>
    <property type="project" value="UniProtKB-SubCell"/>
</dbReference>